<sequence length="121" mass="13102">MFASLDGVERRLPEQLLAGQRQQTSLRLCATSDRPTGTGCNLEKPLGACEAVGVGGQRRQKGLLHQHLPRNVQLVAPGAVRESLVQHTTGEDTVYEMGDVAPHSLSEMCFRFPSVPCSSKC</sequence>
<protein>
    <submittedName>
        <fullName evidence="1">Uncharacterized protein</fullName>
    </submittedName>
</protein>
<reference evidence="1" key="1">
    <citation type="submission" date="2023-10" db="EMBL/GenBank/DDBJ databases">
        <authorList>
            <person name="Chen Y."/>
            <person name="Shah S."/>
            <person name="Dougan E. K."/>
            <person name="Thang M."/>
            <person name="Chan C."/>
        </authorList>
    </citation>
    <scope>NUCLEOTIDE SEQUENCE [LARGE SCALE GENOMIC DNA]</scope>
</reference>
<dbReference type="Proteomes" id="UP001189429">
    <property type="component" value="Unassembled WGS sequence"/>
</dbReference>
<accession>A0ABN9U2K1</accession>
<evidence type="ECO:0000313" key="1">
    <source>
        <dbReference type="EMBL" id="CAK0853023.1"/>
    </source>
</evidence>
<name>A0ABN9U2K1_9DINO</name>
<evidence type="ECO:0000313" key="2">
    <source>
        <dbReference type="Proteomes" id="UP001189429"/>
    </source>
</evidence>
<organism evidence="1 2">
    <name type="scientific">Prorocentrum cordatum</name>
    <dbReference type="NCBI Taxonomy" id="2364126"/>
    <lineage>
        <taxon>Eukaryota</taxon>
        <taxon>Sar</taxon>
        <taxon>Alveolata</taxon>
        <taxon>Dinophyceae</taxon>
        <taxon>Prorocentrales</taxon>
        <taxon>Prorocentraceae</taxon>
        <taxon>Prorocentrum</taxon>
    </lineage>
</organism>
<keyword evidence="2" id="KW-1185">Reference proteome</keyword>
<proteinExistence type="predicted"/>
<comment type="caution">
    <text evidence="1">The sequence shown here is derived from an EMBL/GenBank/DDBJ whole genome shotgun (WGS) entry which is preliminary data.</text>
</comment>
<gene>
    <name evidence="1" type="ORF">PCOR1329_LOCUS44633</name>
</gene>
<dbReference type="EMBL" id="CAUYUJ010015366">
    <property type="protein sequence ID" value="CAK0853023.1"/>
    <property type="molecule type" value="Genomic_DNA"/>
</dbReference>